<evidence type="ECO:0000256" key="1">
    <source>
        <dbReference type="SAM" id="Coils"/>
    </source>
</evidence>
<dbReference type="Pfam" id="PF06580">
    <property type="entry name" value="His_kinase"/>
    <property type="match status" value="1"/>
</dbReference>
<keyword evidence="5" id="KW-0808">Transferase</keyword>
<keyword evidence="5" id="KW-0418">Kinase</keyword>
<dbReference type="PANTHER" id="PTHR34220">
    <property type="entry name" value="SENSOR HISTIDINE KINASE YPDA"/>
    <property type="match status" value="1"/>
</dbReference>
<sequence length="448" mass="52463">MAVLFVYGCISMALFFTSRRNLFLFYSLYLFLLSIYIFDKNSYTFQIPANTFTKIFNWYIQVIYHVAYIWFSVSFVNYLTHYPGHRKVIKQYSYILLGLGSIMFVYTLITANVDLYIDYFTYIHVPLIILGIIYGIYKTLLVKEPMTSFYFPGLISYIIFSLSALYLTLYPDPSITFEPISYLYIGILIETSLFAIGIGYYTQQIYSKSLLVEKELNTAQNELREKLRLQLDQTELENTINKLKINSLQGQMNSHFIFNILNSIKTFIAENNQEAAINFLNKYAKLVREYLKGSDLETNDLEDEINTVKLYVELENMRLNNSLDFKLNISEELNLRSIKIPTHVLIPFIENSIWKGLFRQKEQKFLSLDIRKENNMVVIRIEDNGIYSAQESSRNNLNLVKSMQVAEKKIDTFNKSNEDKISYYHELKEDGGIQKLEVPIPSSFKIQI</sequence>
<feature type="transmembrane region" description="Helical" evidence="2">
    <location>
        <begin position="149"/>
        <end position="169"/>
    </location>
</feature>
<dbReference type="InterPro" id="IPR050640">
    <property type="entry name" value="Bact_2-comp_sensor_kinase"/>
</dbReference>
<evidence type="ECO:0000313" key="6">
    <source>
        <dbReference type="Proteomes" id="UP001152599"/>
    </source>
</evidence>
<feature type="transmembrane region" description="Helical" evidence="2">
    <location>
        <begin position="92"/>
        <end position="113"/>
    </location>
</feature>
<reference evidence="5" key="1">
    <citation type="submission" date="2022-07" db="EMBL/GenBank/DDBJ databases">
        <title>Description and genome-wide analysis of Profundicola chukchiensis gen. nov., sp. nov., marine bacteria isolated from bottom sediments of the Chukchi Sea.</title>
        <authorList>
            <person name="Romanenko L."/>
            <person name="Otstavnykh N."/>
            <person name="Kurilenko V."/>
            <person name="Eremeev V."/>
            <person name="Velansky P."/>
            <person name="Mikhailov V."/>
            <person name="Isaeva M."/>
        </authorList>
    </citation>
    <scope>NUCLEOTIDE SEQUENCE</scope>
    <source>
        <strain evidence="5">KMM 9713</strain>
    </source>
</reference>
<keyword evidence="1" id="KW-0175">Coiled coil</keyword>
<evidence type="ECO:0000259" key="3">
    <source>
        <dbReference type="Pfam" id="PF06580"/>
    </source>
</evidence>
<dbReference type="InterPro" id="IPR011623">
    <property type="entry name" value="7TMR_DISM_rcpt_extracell_dom1"/>
</dbReference>
<dbReference type="Pfam" id="PF07695">
    <property type="entry name" value="7TMR-DISM_7TM"/>
    <property type="match status" value="1"/>
</dbReference>
<organism evidence="5 6">
    <name type="scientific">Profundicola chukchiensis</name>
    <dbReference type="NCBI Taxonomy" id="2961959"/>
    <lineage>
        <taxon>Bacteria</taxon>
        <taxon>Pseudomonadati</taxon>
        <taxon>Bacteroidota</taxon>
        <taxon>Flavobacteriia</taxon>
        <taxon>Flavobacteriales</taxon>
        <taxon>Weeksellaceae</taxon>
        <taxon>Profundicola</taxon>
    </lineage>
</organism>
<dbReference type="GO" id="GO:0000155">
    <property type="term" value="F:phosphorelay sensor kinase activity"/>
    <property type="evidence" value="ECO:0007669"/>
    <property type="project" value="InterPro"/>
</dbReference>
<keyword evidence="2" id="KW-0472">Membrane</keyword>
<feature type="coiled-coil region" evidence="1">
    <location>
        <begin position="217"/>
        <end position="246"/>
    </location>
</feature>
<protein>
    <submittedName>
        <fullName evidence="5">Histidine kinase</fullName>
    </submittedName>
</protein>
<dbReference type="InterPro" id="IPR010559">
    <property type="entry name" value="Sig_transdc_His_kin_internal"/>
</dbReference>
<comment type="caution">
    <text evidence="5">The sequence shown here is derived from an EMBL/GenBank/DDBJ whole genome shotgun (WGS) entry which is preliminary data.</text>
</comment>
<keyword evidence="2" id="KW-0812">Transmembrane</keyword>
<dbReference type="PANTHER" id="PTHR34220:SF7">
    <property type="entry name" value="SENSOR HISTIDINE KINASE YPDA"/>
    <property type="match status" value="1"/>
</dbReference>
<feature type="transmembrane region" description="Helical" evidence="2">
    <location>
        <begin position="58"/>
        <end position="80"/>
    </location>
</feature>
<dbReference type="Proteomes" id="UP001152599">
    <property type="component" value="Unassembled WGS sequence"/>
</dbReference>
<dbReference type="GO" id="GO:0016020">
    <property type="term" value="C:membrane"/>
    <property type="evidence" value="ECO:0007669"/>
    <property type="project" value="InterPro"/>
</dbReference>
<evidence type="ECO:0000259" key="4">
    <source>
        <dbReference type="Pfam" id="PF07695"/>
    </source>
</evidence>
<feature type="domain" description="7TM-DISM receptor extracellular" evidence="4">
    <location>
        <begin position="2"/>
        <end position="199"/>
    </location>
</feature>
<feature type="transmembrane region" description="Helical" evidence="2">
    <location>
        <begin position="21"/>
        <end position="38"/>
    </location>
</feature>
<evidence type="ECO:0000313" key="5">
    <source>
        <dbReference type="EMBL" id="MDG4944959.1"/>
    </source>
</evidence>
<evidence type="ECO:0000256" key="2">
    <source>
        <dbReference type="SAM" id="Phobius"/>
    </source>
</evidence>
<dbReference type="SUPFAM" id="SSF55874">
    <property type="entry name" value="ATPase domain of HSP90 chaperone/DNA topoisomerase II/histidine kinase"/>
    <property type="match status" value="1"/>
</dbReference>
<gene>
    <name evidence="5" type="ORF">NMK71_00890</name>
</gene>
<keyword evidence="6" id="KW-1185">Reference proteome</keyword>
<keyword evidence="2" id="KW-1133">Transmembrane helix</keyword>
<proteinExistence type="predicted"/>
<dbReference type="AlphaFoldDB" id="A0A9X4MVT7"/>
<accession>A0A9X4MVT7</accession>
<dbReference type="InterPro" id="IPR036890">
    <property type="entry name" value="HATPase_C_sf"/>
</dbReference>
<dbReference type="EMBL" id="JANCMU010000001">
    <property type="protein sequence ID" value="MDG4944959.1"/>
    <property type="molecule type" value="Genomic_DNA"/>
</dbReference>
<feature type="transmembrane region" description="Helical" evidence="2">
    <location>
        <begin position="119"/>
        <end position="137"/>
    </location>
</feature>
<name>A0A9X4MVT7_9FLAO</name>
<feature type="domain" description="Signal transduction histidine kinase internal region" evidence="3">
    <location>
        <begin position="244"/>
        <end position="322"/>
    </location>
</feature>
<feature type="transmembrane region" description="Helical" evidence="2">
    <location>
        <begin position="181"/>
        <end position="201"/>
    </location>
</feature>